<dbReference type="Proteomes" id="UP001060085">
    <property type="component" value="Linkage Group LG06"/>
</dbReference>
<keyword evidence="2" id="KW-1185">Reference proteome</keyword>
<name>A0ACC0A539_CATRO</name>
<reference evidence="2" key="1">
    <citation type="journal article" date="2023" name="Nat. Plants">
        <title>Single-cell RNA sequencing provides a high-resolution roadmap for understanding the multicellular compartmentation of specialized metabolism.</title>
        <authorList>
            <person name="Sun S."/>
            <person name="Shen X."/>
            <person name="Li Y."/>
            <person name="Li Y."/>
            <person name="Wang S."/>
            <person name="Li R."/>
            <person name="Zhang H."/>
            <person name="Shen G."/>
            <person name="Guo B."/>
            <person name="Wei J."/>
            <person name="Xu J."/>
            <person name="St-Pierre B."/>
            <person name="Chen S."/>
            <person name="Sun C."/>
        </authorList>
    </citation>
    <scope>NUCLEOTIDE SEQUENCE [LARGE SCALE GENOMIC DNA]</scope>
</reference>
<proteinExistence type="predicted"/>
<evidence type="ECO:0000313" key="2">
    <source>
        <dbReference type="Proteomes" id="UP001060085"/>
    </source>
</evidence>
<protein>
    <submittedName>
        <fullName evidence="1">Uncharacterized protein</fullName>
    </submittedName>
</protein>
<evidence type="ECO:0000313" key="1">
    <source>
        <dbReference type="EMBL" id="KAI5656008.1"/>
    </source>
</evidence>
<accession>A0ACC0A539</accession>
<sequence>MKAMKVSNYCGLEQKPCVNKWVEVYFKDCLCNMKDEISFGFGIASLICWGIAEIPQIITNLKNKSADGVSLAFISTWILGDVFNIVGCILEPATIPTQFYTALLYTTTTIVLALQCLYYDHFLPRWKCPKVTSDNYKVAQDGSLSTTQGNSPIEVPPRRDFHFMSARSLAGSDNSVQSSYIKQQAKSGPPALYLDTDSSSEDENVQPPRHPTTMPRPIPRSVGGSYGTFLAASAYLPLGSEAASNLSEFHGSSGYAQVLGWLMAAIYMGGRFPQIFLNIKRGSVEGLNPLMFFFALIANATYVGSILVRSTEWEKIKANMPWLLDAVVCVGLDLFIILQYVYYRFISRKKEMRDGEYYGDYEEANYKQFVPS</sequence>
<organism evidence="1 2">
    <name type="scientific">Catharanthus roseus</name>
    <name type="common">Madagascar periwinkle</name>
    <name type="synonym">Vinca rosea</name>
    <dbReference type="NCBI Taxonomy" id="4058"/>
    <lineage>
        <taxon>Eukaryota</taxon>
        <taxon>Viridiplantae</taxon>
        <taxon>Streptophyta</taxon>
        <taxon>Embryophyta</taxon>
        <taxon>Tracheophyta</taxon>
        <taxon>Spermatophyta</taxon>
        <taxon>Magnoliopsida</taxon>
        <taxon>eudicotyledons</taxon>
        <taxon>Gunneridae</taxon>
        <taxon>Pentapetalae</taxon>
        <taxon>asterids</taxon>
        <taxon>lamiids</taxon>
        <taxon>Gentianales</taxon>
        <taxon>Apocynaceae</taxon>
        <taxon>Rauvolfioideae</taxon>
        <taxon>Vinceae</taxon>
        <taxon>Catharanthinae</taxon>
        <taxon>Catharanthus</taxon>
    </lineage>
</organism>
<gene>
    <name evidence="1" type="ORF">M9H77_24801</name>
</gene>
<comment type="caution">
    <text evidence="1">The sequence shown here is derived from an EMBL/GenBank/DDBJ whole genome shotgun (WGS) entry which is preliminary data.</text>
</comment>
<dbReference type="EMBL" id="CM044706">
    <property type="protein sequence ID" value="KAI5656008.1"/>
    <property type="molecule type" value="Genomic_DNA"/>
</dbReference>